<dbReference type="FunFam" id="1.10.10.10:FF:000001">
    <property type="entry name" value="LysR family transcriptional regulator"/>
    <property type="match status" value="1"/>
</dbReference>
<dbReference type="PATRIC" id="fig|520767.4.peg.1926"/>
<accession>A0A162M9W5</accession>
<dbReference type="AlphaFoldDB" id="A0A162M9W5"/>
<keyword evidence="2" id="KW-0805">Transcription regulation</keyword>
<dbReference type="PANTHER" id="PTHR30126:SF64">
    <property type="entry name" value="HTH-TYPE TRANSCRIPTIONAL REGULATOR CITR"/>
    <property type="match status" value="1"/>
</dbReference>
<reference evidence="6 7" key="1">
    <citation type="submission" date="2015-12" db="EMBL/GenBank/DDBJ databases">
        <title>Draft genome of Thermovenabulum gondwanense isolated from a red thermophilic microbial mat colonisisng an outflow channel of a bore well.</title>
        <authorList>
            <person name="Patel B.K."/>
        </authorList>
    </citation>
    <scope>NUCLEOTIDE SEQUENCE [LARGE SCALE GENOMIC DNA]</scope>
    <source>
        <strain evidence="6 7">R270</strain>
    </source>
</reference>
<keyword evidence="3" id="KW-0238">DNA-binding</keyword>
<proteinExistence type="inferred from homology"/>
<dbReference type="Proteomes" id="UP000075737">
    <property type="component" value="Unassembled WGS sequence"/>
</dbReference>
<organism evidence="6 7">
    <name type="scientific">Thermovenabulum gondwanense</name>
    <dbReference type="NCBI Taxonomy" id="520767"/>
    <lineage>
        <taxon>Bacteria</taxon>
        <taxon>Bacillati</taxon>
        <taxon>Bacillota</taxon>
        <taxon>Clostridia</taxon>
        <taxon>Thermosediminibacterales</taxon>
        <taxon>Thermosediminibacteraceae</taxon>
        <taxon>Thermovenabulum</taxon>
    </lineage>
</organism>
<dbReference type="InterPro" id="IPR036390">
    <property type="entry name" value="WH_DNA-bd_sf"/>
</dbReference>
<dbReference type="RefSeq" id="WP_068748921.1">
    <property type="nucleotide sequence ID" value="NZ_LOHZ01000040.1"/>
</dbReference>
<protein>
    <submittedName>
        <fullName evidence="6">HTH-type transcriptional activator CmpR</fullName>
    </submittedName>
</protein>
<dbReference type="InterPro" id="IPR036388">
    <property type="entry name" value="WH-like_DNA-bd_sf"/>
</dbReference>
<evidence type="ECO:0000256" key="2">
    <source>
        <dbReference type="ARBA" id="ARBA00023015"/>
    </source>
</evidence>
<comment type="caution">
    <text evidence="6">The sequence shown here is derived from an EMBL/GenBank/DDBJ whole genome shotgun (WGS) entry which is preliminary data.</text>
</comment>
<dbReference type="Gene3D" id="3.40.190.290">
    <property type="match status" value="1"/>
</dbReference>
<evidence type="ECO:0000259" key="5">
    <source>
        <dbReference type="PROSITE" id="PS50931"/>
    </source>
</evidence>
<dbReference type="SUPFAM" id="SSF46785">
    <property type="entry name" value="Winged helix' DNA-binding domain"/>
    <property type="match status" value="1"/>
</dbReference>
<name>A0A162M9W5_9FIRM</name>
<dbReference type="PRINTS" id="PR00039">
    <property type="entry name" value="HTHLYSR"/>
</dbReference>
<dbReference type="Pfam" id="PF03466">
    <property type="entry name" value="LysR_substrate"/>
    <property type="match status" value="1"/>
</dbReference>
<dbReference type="SUPFAM" id="SSF53850">
    <property type="entry name" value="Periplasmic binding protein-like II"/>
    <property type="match status" value="1"/>
</dbReference>
<dbReference type="PANTHER" id="PTHR30126">
    <property type="entry name" value="HTH-TYPE TRANSCRIPTIONAL REGULATOR"/>
    <property type="match status" value="1"/>
</dbReference>
<dbReference type="STRING" id="520767.ATZ99_18060"/>
<keyword evidence="4" id="KW-0804">Transcription</keyword>
<feature type="domain" description="HTH lysR-type" evidence="5">
    <location>
        <begin position="1"/>
        <end position="58"/>
    </location>
</feature>
<evidence type="ECO:0000256" key="4">
    <source>
        <dbReference type="ARBA" id="ARBA00023163"/>
    </source>
</evidence>
<dbReference type="PROSITE" id="PS50931">
    <property type="entry name" value="HTH_LYSR"/>
    <property type="match status" value="1"/>
</dbReference>
<dbReference type="Gene3D" id="1.10.10.10">
    <property type="entry name" value="Winged helix-like DNA-binding domain superfamily/Winged helix DNA-binding domain"/>
    <property type="match status" value="1"/>
</dbReference>
<keyword evidence="7" id="KW-1185">Reference proteome</keyword>
<evidence type="ECO:0000313" key="6">
    <source>
        <dbReference type="EMBL" id="KYO64748.1"/>
    </source>
</evidence>
<dbReference type="InterPro" id="IPR005119">
    <property type="entry name" value="LysR_subst-bd"/>
</dbReference>
<evidence type="ECO:0000256" key="3">
    <source>
        <dbReference type="ARBA" id="ARBA00023125"/>
    </source>
</evidence>
<dbReference type="Pfam" id="PF00126">
    <property type="entry name" value="HTH_1"/>
    <property type="match status" value="1"/>
</dbReference>
<dbReference type="EMBL" id="LOHZ01000040">
    <property type="protein sequence ID" value="KYO64748.1"/>
    <property type="molecule type" value="Genomic_DNA"/>
</dbReference>
<evidence type="ECO:0000313" key="7">
    <source>
        <dbReference type="Proteomes" id="UP000075737"/>
    </source>
</evidence>
<dbReference type="InterPro" id="IPR000847">
    <property type="entry name" value="LysR_HTH_N"/>
</dbReference>
<dbReference type="GO" id="GO:0000976">
    <property type="term" value="F:transcription cis-regulatory region binding"/>
    <property type="evidence" value="ECO:0007669"/>
    <property type="project" value="TreeGrafter"/>
</dbReference>
<dbReference type="GO" id="GO:0003700">
    <property type="term" value="F:DNA-binding transcription factor activity"/>
    <property type="evidence" value="ECO:0007669"/>
    <property type="project" value="InterPro"/>
</dbReference>
<comment type="similarity">
    <text evidence="1">Belongs to the LysR transcriptional regulatory family.</text>
</comment>
<gene>
    <name evidence="6" type="primary">cmpR_2</name>
    <name evidence="6" type="ORF">ATZ99_18060</name>
</gene>
<sequence>MELYALWLFHKVAQNMSFTKTSEELHISQPAISKQIKKLEEELGLKLIEKYGKNIYLSKDGQFIFEYTKKIFALIEEMESQIPKLREKMLGHINIGASNTPGIYVLPKILGEFKGKYPEVKINLHIGNTYEIQKQILIGRLDFAVIGGEISEKESVEIERLVDDFMVLVCSPTNKLALLNFVERNQLVDQDFITHEPHSNLYEIVEDIIKTDLKIPLNIGLMLGSIDAIKNAVSANLGISIMPYISVKQDIALGHLRLLNCENKVWKYSYNLVYLKNRRLPVPAKILLQMIRERTRDVVLNHI</sequence>
<evidence type="ECO:0000256" key="1">
    <source>
        <dbReference type="ARBA" id="ARBA00009437"/>
    </source>
</evidence>